<evidence type="ECO:0000313" key="4">
    <source>
        <dbReference type="EMBL" id="KZT54364.1"/>
    </source>
</evidence>
<dbReference type="PROSITE" id="PS00061">
    <property type="entry name" value="ADH_SHORT"/>
    <property type="match status" value="1"/>
</dbReference>
<dbReference type="GO" id="GO:0005737">
    <property type="term" value="C:cytoplasm"/>
    <property type="evidence" value="ECO:0007669"/>
    <property type="project" value="TreeGrafter"/>
</dbReference>
<evidence type="ECO:0000256" key="2">
    <source>
        <dbReference type="ARBA" id="ARBA00022857"/>
    </source>
</evidence>
<accession>A0A165E955</accession>
<dbReference type="FunCoup" id="A0A165E955">
    <property type="interactions" value="140"/>
</dbReference>
<dbReference type="PANTHER" id="PTHR43544">
    <property type="entry name" value="SHORT-CHAIN DEHYDROGENASE/REDUCTASE"/>
    <property type="match status" value="1"/>
</dbReference>
<dbReference type="InterPro" id="IPR020904">
    <property type="entry name" value="Sc_DH/Rdtase_CS"/>
</dbReference>
<dbReference type="PANTHER" id="PTHR43544:SF7">
    <property type="entry name" value="NADB-LER2"/>
    <property type="match status" value="1"/>
</dbReference>
<dbReference type="InterPro" id="IPR051468">
    <property type="entry name" value="Fungal_SecMetab_SDRs"/>
</dbReference>
<dbReference type="PRINTS" id="PR00081">
    <property type="entry name" value="GDHRDH"/>
</dbReference>
<dbReference type="Proteomes" id="UP000076842">
    <property type="component" value="Unassembled WGS sequence"/>
</dbReference>
<dbReference type="GO" id="GO:0016491">
    <property type="term" value="F:oxidoreductase activity"/>
    <property type="evidence" value="ECO:0007669"/>
    <property type="project" value="UniProtKB-KW"/>
</dbReference>
<dbReference type="Pfam" id="PF00106">
    <property type="entry name" value="adh_short"/>
    <property type="match status" value="1"/>
</dbReference>
<protein>
    <submittedName>
        <fullName evidence="4">NAD(P)-binding protein</fullName>
    </submittedName>
</protein>
<evidence type="ECO:0000313" key="5">
    <source>
        <dbReference type="Proteomes" id="UP000076842"/>
    </source>
</evidence>
<keyword evidence="3" id="KW-0560">Oxidoreductase</keyword>
<keyword evidence="5" id="KW-1185">Reference proteome</keyword>
<dbReference type="InterPro" id="IPR002347">
    <property type="entry name" value="SDR_fam"/>
</dbReference>
<dbReference type="InParanoid" id="A0A165E955"/>
<reference evidence="4 5" key="1">
    <citation type="journal article" date="2016" name="Mol. Biol. Evol.">
        <title>Comparative Genomics of Early-Diverging Mushroom-Forming Fungi Provides Insights into the Origins of Lignocellulose Decay Capabilities.</title>
        <authorList>
            <person name="Nagy L.G."/>
            <person name="Riley R."/>
            <person name="Tritt A."/>
            <person name="Adam C."/>
            <person name="Daum C."/>
            <person name="Floudas D."/>
            <person name="Sun H."/>
            <person name="Yadav J.S."/>
            <person name="Pangilinan J."/>
            <person name="Larsson K.H."/>
            <person name="Matsuura K."/>
            <person name="Barry K."/>
            <person name="Labutti K."/>
            <person name="Kuo R."/>
            <person name="Ohm R.A."/>
            <person name="Bhattacharya S.S."/>
            <person name="Shirouzu T."/>
            <person name="Yoshinaga Y."/>
            <person name="Martin F.M."/>
            <person name="Grigoriev I.V."/>
            <person name="Hibbett D.S."/>
        </authorList>
    </citation>
    <scope>NUCLEOTIDE SEQUENCE [LARGE SCALE GENOMIC DNA]</scope>
    <source>
        <strain evidence="4 5">HHB12733</strain>
    </source>
</reference>
<sequence>MAPTVYLVSGSSRGIGLGLVTKLAERDNTIVFAGCRSPGTSPLLQSLAVQQPTNLHIIQLTAADKAGNDAAVAHLVVKSLEVTPESMREHYEVNTIGPLVLFQSSFSLLSASTPHPKYIIISSFMGSNSFGTRVPTNQLPYGASKAAVNWVASKLHYDHPPFVVVPIHPGAVATDGAAVAVKQEPFLADYPLISIERSAQGVLKVVDEAERGEEASALRSYDGGSFPW</sequence>
<dbReference type="AlphaFoldDB" id="A0A165E955"/>
<dbReference type="Gene3D" id="3.40.50.720">
    <property type="entry name" value="NAD(P)-binding Rossmann-like Domain"/>
    <property type="match status" value="1"/>
</dbReference>
<comment type="similarity">
    <text evidence="1">Belongs to the short-chain dehydrogenases/reductases (SDR) family.</text>
</comment>
<gene>
    <name evidence="4" type="ORF">CALCODRAFT_485647</name>
</gene>
<dbReference type="SUPFAM" id="SSF51735">
    <property type="entry name" value="NAD(P)-binding Rossmann-fold domains"/>
    <property type="match status" value="1"/>
</dbReference>
<evidence type="ECO:0000256" key="3">
    <source>
        <dbReference type="ARBA" id="ARBA00023002"/>
    </source>
</evidence>
<evidence type="ECO:0000256" key="1">
    <source>
        <dbReference type="ARBA" id="ARBA00006484"/>
    </source>
</evidence>
<organism evidence="4 5">
    <name type="scientific">Calocera cornea HHB12733</name>
    <dbReference type="NCBI Taxonomy" id="1353952"/>
    <lineage>
        <taxon>Eukaryota</taxon>
        <taxon>Fungi</taxon>
        <taxon>Dikarya</taxon>
        <taxon>Basidiomycota</taxon>
        <taxon>Agaricomycotina</taxon>
        <taxon>Dacrymycetes</taxon>
        <taxon>Dacrymycetales</taxon>
        <taxon>Dacrymycetaceae</taxon>
        <taxon>Calocera</taxon>
    </lineage>
</organism>
<dbReference type="InterPro" id="IPR036291">
    <property type="entry name" value="NAD(P)-bd_dom_sf"/>
</dbReference>
<dbReference type="EMBL" id="KV424016">
    <property type="protein sequence ID" value="KZT54364.1"/>
    <property type="molecule type" value="Genomic_DNA"/>
</dbReference>
<name>A0A165E955_9BASI</name>
<keyword evidence="2" id="KW-0521">NADP</keyword>
<dbReference type="OrthoDB" id="9876299at2759"/>
<proteinExistence type="inferred from homology"/>